<reference evidence="2" key="1">
    <citation type="submission" date="2020-04" db="EMBL/GenBank/DDBJ databases">
        <authorList>
            <person name="Zhang T."/>
        </authorList>
    </citation>
    <scope>NUCLEOTIDE SEQUENCE</scope>
    <source>
        <strain evidence="2">HKST-UBA02</strain>
    </source>
</reference>
<feature type="compositionally biased region" description="Acidic residues" evidence="1">
    <location>
        <begin position="52"/>
        <end position="63"/>
    </location>
</feature>
<comment type="caution">
    <text evidence="2">The sequence shown here is derived from an EMBL/GenBank/DDBJ whole genome shotgun (WGS) entry which is preliminary data.</text>
</comment>
<sequence>MIFRILALFVIALAANSILRRLLRPFLGAQKNTSRQRTRSGSGGRRRQAEPAEFEIIEDERGS</sequence>
<accession>A0A956NCD8</accession>
<feature type="region of interest" description="Disordered" evidence="1">
    <location>
        <begin position="30"/>
        <end position="63"/>
    </location>
</feature>
<evidence type="ECO:0000256" key="1">
    <source>
        <dbReference type="SAM" id="MobiDB-lite"/>
    </source>
</evidence>
<dbReference type="Proteomes" id="UP000739538">
    <property type="component" value="Unassembled WGS sequence"/>
</dbReference>
<evidence type="ECO:0000313" key="3">
    <source>
        <dbReference type="Proteomes" id="UP000739538"/>
    </source>
</evidence>
<name>A0A956NCD8_UNCEI</name>
<organism evidence="2 3">
    <name type="scientific">Eiseniibacteriota bacterium</name>
    <dbReference type="NCBI Taxonomy" id="2212470"/>
    <lineage>
        <taxon>Bacteria</taxon>
        <taxon>Candidatus Eiseniibacteriota</taxon>
    </lineage>
</organism>
<evidence type="ECO:0000313" key="2">
    <source>
        <dbReference type="EMBL" id="MCA9756640.1"/>
    </source>
</evidence>
<protein>
    <recommendedName>
        <fullName evidence="4">DUF4834 family protein</fullName>
    </recommendedName>
</protein>
<reference evidence="2" key="2">
    <citation type="journal article" date="2021" name="Microbiome">
        <title>Successional dynamics and alternative stable states in a saline activated sludge microbial community over 9 years.</title>
        <authorList>
            <person name="Wang Y."/>
            <person name="Ye J."/>
            <person name="Ju F."/>
            <person name="Liu L."/>
            <person name="Boyd J.A."/>
            <person name="Deng Y."/>
            <person name="Parks D.H."/>
            <person name="Jiang X."/>
            <person name="Yin X."/>
            <person name="Woodcroft B.J."/>
            <person name="Tyson G.W."/>
            <person name="Hugenholtz P."/>
            <person name="Polz M.F."/>
            <person name="Zhang T."/>
        </authorList>
    </citation>
    <scope>NUCLEOTIDE SEQUENCE</scope>
    <source>
        <strain evidence="2">HKST-UBA02</strain>
    </source>
</reference>
<proteinExistence type="predicted"/>
<evidence type="ECO:0008006" key="4">
    <source>
        <dbReference type="Google" id="ProtNLM"/>
    </source>
</evidence>
<dbReference type="AlphaFoldDB" id="A0A956NCD8"/>
<dbReference type="EMBL" id="JAGQHS010000061">
    <property type="protein sequence ID" value="MCA9756640.1"/>
    <property type="molecule type" value="Genomic_DNA"/>
</dbReference>
<gene>
    <name evidence="2" type="ORF">KDA27_12625</name>
</gene>